<dbReference type="PANTHER" id="PTHR46468:SF1">
    <property type="entry name" value="SENTRIN-SPECIFIC PROTEASE 8"/>
    <property type="match status" value="1"/>
</dbReference>
<dbReference type="Gene3D" id="3.40.395.10">
    <property type="entry name" value="Adenoviral Proteinase, Chain A"/>
    <property type="match status" value="1"/>
</dbReference>
<dbReference type="AlphaFoldDB" id="A0AAD9KCB4"/>
<protein>
    <recommendedName>
        <fullName evidence="4">Ubiquitin-like protease family profile domain-containing protein</fullName>
    </recommendedName>
</protein>
<evidence type="ECO:0000313" key="3">
    <source>
        <dbReference type="Proteomes" id="UP001208570"/>
    </source>
</evidence>
<dbReference type="InterPro" id="IPR044613">
    <property type="entry name" value="Nep1/2-like"/>
</dbReference>
<keyword evidence="1" id="KW-0788">Thiol protease</keyword>
<dbReference type="GO" id="GO:0000338">
    <property type="term" value="P:protein deneddylation"/>
    <property type="evidence" value="ECO:0007669"/>
    <property type="project" value="TreeGrafter"/>
</dbReference>
<dbReference type="GO" id="GO:0019784">
    <property type="term" value="F:deNEDDylase activity"/>
    <property type="evidence" value="ECO:0007669"/>
    <property type="project" value="InterPro"/>
</dbReference>
<dbReference type="GO" id="GO:0008234">
    <property type="term" value="F:cysteine-type peptidase activity"/>
    <property type="evidence" value="ECO:0007669"/>
    <property type="project" value="UniProtKB-KW"/>
</dbReference>
<dbReference type="SUPFAM" id="SSF54001">
    <property type="entry name" value="Cysteine proteinases"/>
    <property type="match status" value="1"/>
</dbReference>
<organism evidence="2 3">
    <name type="scientific">Paralvinella palmiformis</name>
    <dbReference type="NCBI Taxonomy" id="53620"/>
    <lineage>
        <taxon>Eukaryota</taxon>
        <taxon>Metazoa</taxon>
        <taxon>Spiralia</taxon>
        <taxon>Lophotrochozoa</taxon>
        <taxon>Annelida</taxon>
        <taxon>Polychaeta</taxon>
        <taxon>Sedentaria</taxon>
        <taxon>Canalipalpata</taxon>
        <taxon>Terebellida</taxon>
        <taxon>Terebelliformia</taxon>
        <taxon>Alvinellidae</taxon>
        <taxon>Paralvinella</taxon>
    </lineage>
</organism>
<dbReference type="Proteomes" id="UP001208570">
    <property type="component" value="Unassembled WGS sequence"/>
</dbReference>
<name>A0AAD9KCB4_9ANNE</name>
<reference evidence="2" key="1">
    <citation type="journal article" date="2023" name="Mol. Biol. Evol.">
        <title>Third-Generation Sequencing Reveals the Adaptive Role of the Epigenome in Three Deep-Sea Polychaetes.</title>
        <authorList>
            <person name="Perez M."/>
            <person name="Aroh O."/>
            <person name="Sun Y."/>
            <person name="Lan Y."/>
            <person name="Juniper S.K."/>
            <person name="Young C.R."/>
            <person name="Angers B."/>
            <person name="Qian P.Y."/>
        </authorList>
    </citation>
    <scope>NUCLEOTIDE SEQUENCE</scope>
    <source>
        <strain evidence="2">P08H-3</strain>
    </source>
</reference>
<dbReference type="InterPro" id="IPR038765">
    <property type="entry name" value="Papain-like_cys_pep_sf"/>
</dbReference>
<dbReference type="PANTHER" id="PTHR46468">
    <property type="entry name" value="SENTRIN-SPECIFIC PROTEASE 8"/>
    <property type="match status" value="1"/>
</dbReference>
<keyword evidence="3" id="KW-1185">Reference proteome</keyword>
<evidence type="ECO:0000313" key="2">
    <source>
        <dbReference type="EMBL" id="KAK2167833.1"/>
    </source>
</evidence>
<keyword evidence="1" id="KW-0645">Protease</keyword>
<sequence length="160" mass="18301">MTIPRSLFQPLSVRVSREQFSRHSRGRGRLLFDVDRMSLSTLHGVADDSFREDASDLCLGQSLILSLLIYDRAGNEFRHYDSLSYVNIHTAQRIAKAIEPCLKGSDCGVYVLCMTEYLIRRNLLHDDVSVDEFVSPTAVTTRRQKIKELIYHLANQSEHS</sequence>
<gene>
    <name evidence="2" type="ORF">LSH36_23g03028</name>
</gene>
<keyword evidence="1" id="KW-0378">Hydrolase</keyword>
<accession>A0AAD9KCB4</accession>
<comment type="caution">
    <text evidence="2">The sequence shown here is derived from an EMBL/GenBank/DDBJ whole genome shotgun (WGS) entry which is preliminary data.</text>
</comment>
<evidence type="ECO:0000256" key="1">
    <source>
        <dbReference type="ARBA" id="ARBA00022807"/>
    </source>
</evidence>
<proteinExistence type="predicted"/>
<evidence type="ECO:0008006" key="4">
    <source>
        <dbReference type="Google" id="ProtNLM"/>
    </source>
</evidence>
<dbReference type="EMBL" id="JAODUP010000023">
    <property type="protein sequence ID" value="KAK2167833.1"/>
    <property type="molecule type" value="Genomic_DNA"/>
</dbReference>